<dbReference type="EMBL" id="QICA01000001">
    <property type="protein sequence ID" value="RNL40047.1"/>
    <property type="molecule type" value="Genomic_DNA"/>
</dbReference>
<dbReference type="InterPro" id="IPR003658">
    <property type="entry name" value="Anti-sigma_ant"/>
</dbReference>
<dbReference type="AlphaFoldDB" id="A0A3N0AYW1"/>
<dbReference type="NCBIfam" id="TIGR00377">
    <property type="entry name" value="ant_ant_sig"/>
    <property type="match status" value="1"/>
</dbReference>
<dbReference type="Proteomes" id="UP000278327">
    <property type="component" value="Unassembled WGS sequence"/>
</dbReference>
<dbReference type="PROSITE" id="PS50801">
    <property type="entry name" value="STAS"/>
    <property type="match status" value="1"/>
</dbReference>
<dbReference type="RefSeq" id="WP_117284575.1">
    <property type="nucleotide sequence ID" value="NZ_JAMTCE010000001.1"/>
</dbReference>
<dbReference type="Gene3D" id="3.30.750.24">
    <property type="entry name" value="STAS domain"/>
    <property type="match status" value="1"/>
</dbReference>
<dbReference type="InterPro" id="IPR058548">
    <property type="entry name" value="MlaB-like_STAS"/>
</dbReference>
<organism evidence="4 5">
    <name type="scientific">Adlercreutzia equolifaciens subsp. celatus DSM 18785</name>
    <dbReference type="NCBI Taxonomy" id="1121021"/>
    <lineage>
        <taxon>Bacteria</taxon>
        <taxon>Bacillati</taxon>
        <taxon>Actinomycetota</taxon>
        <taxon>Coriobacteriia</taxon>
        <taxon>Eggerthellales</taxon>
        <taxon>Eggerthellaceae</taxon>
        <taxon>Adlercreutzia</taxon>
    </lineage>
</organism>
<dbReference type="PANTHER" id="PTHR33495:SF14">
    <property type="entry name" value="ANTI-SIGMA FACTOR ANTAGONIST"/>
    <property type="match status" value="1"/>
</dbReference>
<evidence type="ECO:0000313" key="4">
    <source>
        <dbReference type="EMBL" id="RNL40047.1"/>
    </source>
</evidence>
<comment type="caution">
    <text evidence="4">The sequence shown here is derived from an EMBL/GenBank/DDBJ whole genome shotgun (WGS) entry which is preliminary data.</text>
</comment>
<dbReference type="GO" id="GO:0043856">
    <property type="term" value="F:anti-sigma factor antagonist activity"/>
    <property type="evidence" value="ECO:0007669"/>
    <property type="project" value="InterPro"/>
</dbReference>
<dbReference type="InterPro" id="IPR036513">
    <property type="entry name" value="STAS_dom_sf"/>
</dbReference>
<feature type="domain" description="STAS" evidence="3">
    <location>
        <begin position="14"/>
        <end position="100"/>
    </location>
</feature>
<accession>A0A3N0AYW1</accession>
<proteinExistence type="inferred from homology"/>
<evidence type="ECO:0000313" key="5">
    <source>
        <dbReference type="Proteomes" id="UP000278327"/>
    </source>
</evidence>
<sequence length="100" mass="10744">MDIVIQREAPEVCIALVGRLDVASASRLQDFATALPGVIESLAVDCAQLEYVSSAGLRALLIAHKRAMRDGSPLVLENVASTVREVLDMTGFSKVFDVRS</sequence>
<dbReference type="CDD" id="cd07043">
    <property type="entry name" value="STAS_anti-anti-sigma_factors"/>
    <property type="match status" value="1"/>
</dbReference>
<keyword evidence="5" id="KW-1185">Reference proteome</keyword>
<dbReference type="InterPro" id="IPR002645">
    <property type="entry name" value="STAS_dom"/>
</dbReference>
<dbReference type="PANTHER" id="PTHR33495">
    <property type="entry name" value="ANTI-SIGMA FACTOR ANTAGONIST TM_1081-RELATED-RELATED"/>
    <property type="match status" value="1"/>
</dbReference>
<name>A0A3N0AYW1_9ACTN</name>
<evidence type="ECO:0000256" key="2">
    <source>
        <dbReference type="RuleBase" id="RU003749"/>
    </source>
</evidence>
<evidence type="ECO:0000256" key="1">
    <source>
        <dbReference type="ARBA" id="ARBA00009013"/>
    </source>
</evidence>
<dbReference type="SUPFAM" id="SSF52091">
    <property type="entry name" value="SpoIIaa-like"/>
    <property type="match status" value="1"/>
</dbReference>
<protein>
    <recommendedName>
        <fullName evidence="2">Anti-sigma factor antagonist</fullName>
    </recommendedName>
</protein>
<evidence type="ECO:0000259" key="3">
    <source>
        <dbReference type="PROSITE" id="PS50801"/>
    </source>
</evidence>
<gene>
    <name evidence="4" type="ORF">DMP10_00345</name>
</gene>
<dbReference type="Pfam" id="PF13466">
    <property type="entry name" value="STAS_2"/>
    <property type="match status" value="1"/>
</dbReference>
<reference evidence="4 5" key="1">
    <citation type="journal article" date="2019" name="Microbiol. Resour. Announc.">
        <title>Draft Genome Sequences of Type Strains of Gordonibacter faecihominis, Paraeggerthella hongkongensis, Parvibacter caecicola,Slackia equolifaciens, Slackia faecicanis, and Slackia isoflavoniconvertens.</title>
        <authorList>
            <person name="Danylec N."/>
            <person name="Stoll D.A."/>
            <person name="Dotsch A."/>
            <person name="Huch M."/>
        </authorList>
    </citation>
    <scope>NUCLEOTIDE SEQUENCE [LARGE SCALE GENOMIC DNA]</scope>
    <source>
        <strain evidence="4 5">DSM 18785</strain>
    </source>
</reference>
<comment type="similarity">
    <text evidence="1 2">Belongs to the anti-sigma-factor antagonist family.</text>
</comment>